<protein>
    <submittedName>
        <fullName evidence="1">Tail tube protein</fullName>
    </submittedName>
</protein>
<dbReference type="GO" id="GO:0005198">
    <property type="term" value="F:structural molecule activity"/>
    <property type="evidence" value="ECO:0007669"/>
    <property type="project" value="InterPro"/>
</dbReference>
<name>A0A8S5TDS0_9CAUD</name>
<proteinExistence type="predicted"/>
<reference evidence="1" key="1">
    <citation type="journal article" date="2021" name="Proc. Natl. Acad. Sci. U.S.A.">
        <title>A Catalog of Tens of Thousands of Viruses from Human Metagenomes Reveals Hidden Associations with Chronic Diseases.</title>
        <authorList>
            <person name="Tisza M.J."/>
            <person name="Buck C.B."/>
        </authorList>
    </citation>
    <scope>NUCLEOTIDE SEQUENCE</scope>
    <source>
        <strain evidence="1">Ct3pM2</strain>
    </source>
</reference>
<organism evidence="1">
    <name type="scientific">Myoviridae sp. ct3pM2</name>
    <dbReference type="NCBI Taxonomy" id="2827658"/>
    <lineage>
        <taxon>Viruses</taxon>
        <taxon>Duplodnaviria</taxon>
        <taxon>Heunggongvirae</taxon>
        <taxon>Uroviricota</taxon>
        <taxon>Caudoviricetes</taxon>
    </lineage>
</organism>
<sequence length="154" mass="17355">MGAKVKNPRKKFLWSITFPKHPINTYLFQTCTLPDIEIEQVAHGDINRDVKTAGRVTIGNLIVEKLMTTSGSDTWLHDWLYSCQDHIVGGGLVPSQYWETVIVNELAEDGVSVLNTHLFEEVWPCKVNGQELDRMASENSIESIEFSVGTADKY</sequence>
<dbReference type="EMBL" id="BK032811">
    <property type="protein sequence ID" value="DAF61414.1"/>
    <property type="molecule type" value="Genomic_DNA"/>
</dbReference>
<evidence type="ECO:0000313" key="1">
    <source>
        <dbReference type="EMBL" id="DAF61414.1"/>
    </source>
</evidence>
<dbReference type="Pfam" id="PF06841">
    <property type="entry name" value="Phage_T4_gp19"/>
    <property type="match status" value="1"/>
</dbReference>
<dbReference type="InterPro" id="IPR010667">
    <property type="entry name" value="Phage_T4_Gp19"/>
</dbReference>
<accession>A0A8S5TDS0</accession>